<name>A0A926IGS8_9FIRM</name>
<protein>
    <submittedName>
        <fullName evidence="1">DUF3006 domain-containing protein</fullName>
    </submittedName>
</protein>
<dbReference type="Pfam" id="PF11213">
    <property type="entry name" value="DUF3006"/>
    <property type="match status" value="1"/>
</dbReference>
<dbReference type="RefSeq" id="WP_262393837.1">
    <property type="nucleotide sequence ID" value="NZ_JACRTD010000001.1"/>
</dbReference>
<keyword evidence="2" id="KW-1185">Reference proteome</keyword>
<gene>
    <name evidence="1" type="ORF">H8705_00030</name>
</gene>
<evidence type="ECO:0000313" key="2">
    <source>
        <dbReference type="Proteomes" id="UP000623678"/>
    </source>
</evidence>
<proteinExistence type="predicted"/>
<evidence type="ECO:0000313" key="1">
    <source>
        <dbReference type="EMBL" id="MBC8583978.1"/>
    </source>
</evidence>
<dbReference type="InterPro" id="IPR021377">
    <property type="entry name" value="DUF3006"/>
</dbReference>
<dbReference type="AlphaFoldDB" id="A0A926IGS8"/>
<dbReference type="EMBL" id="JACRTD010000001">
    <property type="protein sequence ID" value="MBC8583978.1"/>
    <property type="molecule type" value="Genomic_DNA"/>
</dbReference>
<organism evidence="1 2">
    <name type="scientific">Youxingia wuxianensis</name>
    <dbReference type="NCBI Taxonomy" id="2763678"/>
    <lineage>
        <taxon>Bacteria</taxon>
        <taxon>Bacillati</taxon>
        <taxon>Bacillota</taxon>
        <taxon>Clostridia</taxon>
        <taxon>Eubacteriales</taxon>
        <taxon>Oscillospiraceae</taxon>
        <taxon>Youxingia</taxon>
    </lineage>
</organism>
<reference evidence="1" key="1">
    <citation type="submission" date="2020-08" db="EMBL/GenBank/DDBJ databases">
        <title>Genome public.</title>
        <authorList>
            <person name="Liu C."/>
            <person name="Sun Q."/>
        </authorList>
    </citation>
    <scope>NUCLEOTIDE SEQUENCE</scope>
    <source>
        <strain evidence="1">NSJ-64</strain>
    </source>
</reference>
<comment type="caution">
    <text evidence="1">The sequence shown here is derived from an EMBL/GenBank/DDBJ whole genome shotgun (WGS) entry which is preliminary data.</text>
</comment>
<accession>A0A926IGS8</accession>
<sequence length="70" mass="8209">MRYIIDRFEGNFAVCEAPDRTMATIERAVLPQDAAEGDILTFENGEYVLLKEETQKRRESIRKKMDALWE</sequence>
<dbReference type="Proteomes" id="UP000623678">
    <property type="component" value="Unassembled WGS sequence"/>
</dbReference>